<feature type="transmembrane region" description="Helical" evidence="2">
    <location>
        <begin position="210"/>
        <end position="230"/>
    </location>
</feature>
<keyword evidence="4" id="KW-1185">Reference proteome</keyword>
<feature type="compositionally biased region" description="Polar residues" evidence="1">
    <location>
        <begin position="1"/>
        <end position="10"/>
    </location>
</feature>
<evidence type="ECO:0000313" key="3">
    <source>
        <dbReference type="EMBL" id="VVE37861.1"/>
    </source>
</evidence>
<keyword evidence="2" id="KW-0812">Transmembrane</keyword>
<feature type="transmembrane region" description="Helical" evidence="2">
    <location>
        <begin position="88"/>
        <end position="111"/>
    </location>
</feature>
<dbReference type="OrthoDB" id="9770600at2"/>
<feature type="transmembrane region" description="Helical" evidence="2">
    <location>
        <begin position="236"/>
        <end position="252"/>
    </location>
</feature>
<evidence type="ECO:0008006" key="5">
    <source>
        <dbReference type="Google" id="ProtNLM"/>
    </source>
</evidence>
<dbReference type="Proteomes" id="UP000406256">
    <property type="component" value="Unassembled WGS sequence"/>
</dbReference>
<gene>
    <name evidence="3" type="ORF">PAN31108_03982</name>
</gene>
<feature type="transmembrane region" description="Helical" evidence="2">
    <location>
        <begin position="40"/>
        <end position="57"/>
    </location>
</feature>
<feature type="transmembrane region" description="Helical" evidence="2">
    <location>
        <begin position="176"/>
        <end position="198"/>
    </location>
</feature>
<evidence type="ECO:0000256" key="2">
    <source>
        <dbReference type="SAM" id="Phobius"/>
    </source>
</evidence>
<organism evidence="3 4">
    <name type="scientific">Pandoraea anhela</name>
    <dbReference type="NCBI Taxonomy" id="2508295"/>
    <lineage>
        <taxon>Bacteria</taxon>
        <taxon>Pseudomonadati</taxon>
        <taxon>Pseudomonadota</taxon>
        <taxon>Betaproteobacteria</taxon>
        <taxon>Burkholderiales</taxon>
        <taxon>Burkholderiaceae</taxon>
        <taxon>Pandoraea</taxon>
    </lineage>
</organism>
<evidence type="ECO:0000256" key="1">
    <source>
        <dbReference type="SAM" id="MobiDB-lite"/>
    </source>
</evidence>
<keyword evidence="2" id="KW-1133">Transmembrane helix</keyword>
<feature type="transmembrane region" description="Helical" evidence="2">
    <location>
        <begin position="151"/>
        <end position="170"/>
    </location>
</feature>
<feature type="transmembrane region" description="Helical" evidence="2">
    <location>
        <begin position="289"/>
        <end position="311"/>
    </location>
</feature>
<dbReference type="RefSeq" id="WP_150670493.1">
    <property type="nucleotide sequence ID" value="NZ_CABPSB010000016.1"/>
</dbReference>
<reference evidence="3 4" key="1">
    <citation type="submission" date="2019-08" db="EMBL/GenBank/DDBJ databases">
        <authorList>
            <person name="Peeters C."/>
        </authorList>
    </citation>
    <scope>NUCLEOTIDE SEQUENCE [LARGE SCALE GENOMIC DNA]</scope>
    <source>
        <strain evidence="3 4">LMG 31108</strain>
    </source>
</reference>
<accession>A0A5E4XN03</accession>
<protein>
    <recommendedName>
        <fullName evidence="5">DUF2157 domain-containing protein</fullName>
    </recommendedName>
</protein>
<keyword evidence="2" id="KW-0472">Membrane</keyword>
<dbReference type="EMBL" id="CABPSB010000016">
    <property type="protein sequence ID" value="VVE37861.1"/>
    <property type="molecule type" value="Genomic_DNA"/>
</dbReference>
<feature type="transmembrane region" description="Helical" evidence="2">
    <location>
        <begin position="259"/>
        <end position="277"/>
    </location>
</feature>
<dbReference type="AlphaFoldDB" id="A0A5E4XN03"/>
<proteinExistence type="predicted"/>
<name>A0A5E4XN03_9BURK</name>
<sequence>MTTSDLQTPPQGEPAEVPSPASQQRIDDEPLRLVTSFNDVFVVIAAWLMTFGAVMMTRALPSWTQMMLAGALAWGLSEIFVRRRRMALPALLFSAIFVSNSALLGIGNASLFHDNEQALRGALNGWTLVATCLLPALGAALYWWRFRVPAVIAMGIFAVVVAVWVHVLTLNPQATGWLMIGNIVAGLIVFAWALRWDAQDPQRTTLRSDVAFWLHLLAATMVTHPIFSMLMPNHPLIVMMAFLVLTLVSLIVDRRALMLSSVIYLLNAILRMLVGAVQEPSEFDTGFSGYLPVAAFTVGGVLLLLSGFWHVSRKGVLRALPASWRARLPR</sequence>
<feature type="region of interest" description="Disordered" evidence="1">
    <location>
        <begin position="1"/>
        <end position="24"/>
    </location>
</feature>
<evidence type="ECO:0000313" key="4">
    <source>
        <dbReference type="Proteomes" id="UP000406256"/>
    </source>
</evidence>
<feature type="transmembrane region" description="Helical" evidence="2">
    <location>
        <begin position="123"/>
        <end position="144"/>
    </location>
</feature>